<keyword evidence="2" id="KW-1185">Reference proteome</keyword>
<dbReference type="Gene3D" id="3.30.70.1060">
    <property type="entry name" value="Dimeric alpha+beta barrel"/>
    <property type="match status" value="1"/>
</dbReference>
<organism evidence="1 2">
    <name type="scientific">Sphingopyxis lindanitolerans</name>
    <dbReference type="NCBI Taxonomy" id="2054227"/>
    <lineage>
        <taxon>Bacteria</taxon>
        <taxon>Pseudomonadati</taxon>
        <taxon>Pseudomonadota</taxon>
        <taxon>Alphaproteobacteria</taxon>
        <taxon>Sphingomonadales</taxon>
        <taxon>Sphingomonadaceae</taxon>
        <taxon>Sphingopyxis</taxon>
    </lineage>
</organism>
<evidence type="ECO:0000313" key="1">
    <source>
        <dbReference type="EMBL" id="PQM27000.1"/>
    </source>
</evidence>
<dbReference type="Proteomes" id="UP000238954">
    <property type="component" value="Chromosome"/>
</dbReference>
<gene>
    <name evidence="1" type="ORF">CVO77_18720</name>
</gene>
<evidence type="ECO:0000313" key="2">
    <source>
        <dbReference type="Proteomes" id="UP000238954"/>
    </source>
</evidence>
<comment type="caution">
    <text evidence="1">The sequence shown here is derived from an EMBL/GenBank/DDBJ whole genome shotgun (WGS) entry which is preliminary data.</text>
</comment>
<name>A0A2S8B3S4_9SPHN</name>
<protein>
    <submittedName>
        <fullName evidence="1">Uncharacterized protein</fullName>
    </submittedName>
</protein>
<dbReference type="RefSeq" id="WP_106000370.1">
    <property type="nucleotide sequence ID" value="NZ_CM009578.1"/>
</dbReference>
<dbReference type="EMBL" id="PHFW01000003">
    <property type="protein sequence ID" value="PQM27000.1"/>
    <property type="molecule type" value="Genomic_DNA"/>
</dbReference>
<reference evidence="2" key="1">
    <citation type="submission" date="2017-11" db="EMBL/GenBank/DDBJ databases">
        <title>The complete genome sequence of Sphingopyxis pomeranensis sp. nov. strain WS5A3p.</title>
        <authorList>
            <person name="Kaminski M.A."/>
        </authorList>
    </citation>
    <scope>NUCLEOTIDE SEQUENCE [LARGE SCALE GENOMIC DNA]</scope>
    <source>
        <strain evidence="2">WS5A3p</strain>
    </source>
</reference>
<sequence>MLLVAICADSAAAEALRPVLLAAHGQYLLSLESLRFSAPLARRDDALFSGEGIESSVIILEGSAWPQLVETLLADPYAVGGVWAKIGLYEMPHPPVLSPGEFLVDLTRDGRWYLKLFSGSSVDTGALKLVYRDGWAGTTTSASSTKVVGPLEVGGWSGMSIAAAADMSTALNSVSAADVACVTGGVSSTLAVPVAAGSWTKRP</sequence>
<accession>A0A2S8B3S4</accession>
<proteinExistence type="predicted"/>
<dbReference type="AlphaFoldDB" id="A0A2S8B3S4"/>